<evidence type="ECO:0000256" key="1">
    <source>
        <dbReference type="SAM" id="Coils"/>
    </source>
</evidence>
<comment type="caution">
    <text evidence="3">The sequence shown here is derived from an EMBL/GenBank/DDBJ whole genome shotgun (WGS) entry which is preliminary data.</text>
</comment>
<feature type="compositionally biased region" description="Low complexity" evidence="2">
    <location>
        <begin position="12"/>
        <end position="23"/>
    </location>
</feature>
<proteinExistence type="predicted"/>
<accession>A0AAV7KW28</accession>
<reference evidence="3" key="1">
    <citation type="journal article" date="2022" name="bioRxiv">
        <title>Sequencing and chromosome-scale assembly of the giantPleurodeles waltlgenome.</title>
        <authorList>
            <person name="Brown T."/>
            <person name="Elewa A."/>
            <person name="Iarovenko S."/>
            <person name="Subramanian E."/>
            <person name="Araus A.J."/>
            <person name="Petzold A."/>
            <person name="Susuki M."/>
            <person name="Suzuki K.-i.T."/>
            <person name="Hayashi T."/>
            <person name="Toyoda A."/>
            <person name="Oliveira C."/>
            <person name="Osipova E."/>
            <person name="Leigh N.D."/>
            <person name="Simon A."/>
            <person name="Yun M.H."/>
        </authorList>
    </citation>
    <scope>NUCLEOTIDE SEQUENCE</scope>
    <source>
        <strain evidence="3">20211129_DDA</strain>
        <tissue evidence="3">Liver</tissue>
    </source>
</reference>
<feature type="region of interest" description="Disordered" evidence="2">
    <location>
        <begin position="1"/>
        <end position="25"/>
    </location>
</feature>
<evidence type="ECO:0000313" key="3">
    <source>
        <dbReference type="EMBL" id="KAJ1083442.1"/>
    </source>
</evidence>
<sequence length="130" mass="14577">MEETLDLDVGYQQQGQSPSMQGPAEESLNQCIAGVIRALALEDRGGFEISDSNQKEIRVLCEVLGQKFDDLAERTAALVEEVSVLRRAMEEQREAIQDLETGKERVQLSLESMGNNLRRNNLRFLTVPVL</sequence>
<dbReference type="Proteomes" id="UP001066276">
    <property type="component" value="Chromosome 12"/>
</dbReference>
<dbReference type="AlphaFoldDB" id="A0AAV7KW28"/>
<evidence type="ECO:0000313" key="4">
    <source>
        <dbReference type="Proteomes" id="UP001066276"/>
    </source>
</evidence>
<keyword evidence="4" id="KW-1185">Reference proteome</keyword>
<evidence type="ECO:0000256" key="2">
    <source>
        <dbReference type="SAM" id="MobiDB-lite"/>
    </source>
</evidence>
<protein>
    <submittedName>
        <fullName evidence="3">Uncharacterized protein</fullName>
    </submittedName>
</protein>
<gene>
    <name evidence="3" type="ORF">NDU88_003601</name>
</gene>
<dbReference type="EMBL" id="JANPWB010000016">
    <property type="protein sequence ID" value="KAJ1083442.1"/>
    <property type="molecule type" value="Genomic_DNA"/>
</dbReference>
<name>A0AAV7KW28_PLEWA</name>
<feature type="coiled-coil region" evidence="1">
    <location>
        <begin position="82"/>
        <end position="109"/>
    </location>
</feature>
<keyword evidence="1" id="KW-0175">Coiled coil</keyword>
<organism evidence="3 4">
    <name type="scientific">Pleurodeles waltl</name>
    <name type="common">Iberian ribbed newt</name>
    <dbReference type="NCBI Taxonomy" id="8319"/>
    <lineage>
        <taxon>Eukaryota</taxon>
        <taxon>Metazoa</taxon>
        <taxon>Chordata</taxon>
        <taxon>Craniata</taxon>
        <taxon>Vertebrata</taxon>
        <taxon>Euteleostomi</taxon>
        <taxon>Amphibia</taxon>
        <taxon>Batrachia</taxon>
        <taxon>Caudata</taxon>
        <taxon>Salamandroidea</taxon>
        <taxon>Salamandridae</taxon>
        <taxon>Pleurodelinae</taxon>
        <taxon>Pleurodeles</taxon>
    </lineage>
</organism>